<dbReference type="Proteomes" id="UP000295554">
    <property type="component" value="Unassembled WGS sequence"/>
</dbReference>
<reference evidence="3 4" key="1">
    <citation type="submission" date="2019-03" db="EMBL/GenBank/DDBJ databases">
        <title>Seongchinamella monodicae gen. nov., sp. nov., a novel member of the Gammaproteobacteria isolated from a tidal mudflat of beach.</title>
        <authorList>
            <person name="Yang H.G."/>
            <person name="Kang J.W."/>
            <person name="Lee S.D."/>
        </authorList>
    </citation>
    <scope>NUCLEOTIDE SEQUENCE [LARGE SCALE GENOMIC DNA]</scope>
    <source>
        <strain evidence="3 4">GH4-78</strain>
    </source>
</reference>
<dbReference type="Gene3D" id="1.10.287.70">
    <property type="match status" value="1"/>
</dbReference>
<dbReference type="RefSeq" id="WP_133214891.1">
    <property type="nucleotide sequence ID" value="NZ_SMSE01000004.1"/>
</dbReference>
<proteinExistence type="predicted"/>
<evidence type="ECO:0000313" key="3">
    <source>
        <dbReference type="EMBL" id="TDG12049.1"/>
    </source>
</evidence>
<feature type="transmembrane region" description="Helical" evidence="1">
    <location>
        <begin position="6"/>
        <end position="26"/>
    </location>
</feature>
<keyword evidence="3" id="KW-0407">Ion channel</keyword>
<feature type="transmembrane region" description="Helical" evidence="1">
    <location>
        <begin position="113"/>
        <end position="131"/>
    </location>
</feature>
<dbReference type="EMBL" id="SMSE01000004">
    <property type="protein sequence ID" value="TDG12049.1"/>
    <property type="molecule type" value="Genomic_DNA"/>
</dbReference>
<keyword evidence="3" id="KW-0813">Transport</keyword>
<dbReference type="InterPro" id="IPR013099">
    <property type="entry name" value="K_chnl_dom"/>
</dbReference>
<sequence>MFQNVILGLLVMVGCLFVQALLVTAAMRTYARHSAAVERGSFGSTMLVICGVMIVLVVGNFLQVCIWGALFIQLGEFEDFQVAVYHSAVNFATLGYGDIVMSARHRILGPMQSLNGILMMGVSTAVVMSALQDALQRMRSARLDNGNTD</sequence>
<organism evidence="3 4">
    <name type="scientific">Seongchinamella unica</name>
    <dbReference type="NCBI Taxonomy" id="2547392"/>
    <lineage>
        <taxon>Bacteria</taxon>
        <taxon>Pseudomonadati</taxon>
        <taxon>Pseudomonadota</taxon>
        <taxon>Gammaproteobacteria</taxon>
        <taxon>Cellvibrionales</taxon>
        <taxon>Halieaceae</taxon>
        <taxon>Seongchinamella</taxon>
    </lineage>
</organism>
<dbReference type="OrthoDB" id="9813518at2"/>
<protein>
    <submittedName>
        <fullName evidence="3">Two pore domain potassium channel family protein</fullName>
    </submittedName>
</protein>
<comment type="caution">
    <text evidence="3">The sequence shown here is derived from an EMBL/GenBank/DDBJ whole genome shotgun (WGS) entry which is preliminary data.</text>
</comment>
<keyword evidence="1" id="KW-0472">Membrane</keyword>
<evidence type="ECO:0000313" key="4">
    <source>
        <dbReference type="Proteomes" id="UP000295554"/>
    </source>
</evidence>
<gene>
    <name evidence="3" type="ORF">E2F43_16970</name>
</gene>
<keyword evidence="4" id="KW-1185">Reference proteome</keyword>
<dbReference type="SUPFAM" id="SSF81324">
    <property type="entry name" value="Voltage-gated potassium channels"/>
    <property type="match status" value="1"/>
</dbReference>
<keyword evidence="1" id="KW-0812">Transmembrane</keyword>
<name>A0A4R5LNV9_9GAMM</name>
<dbReference type="GO" id="GO:0034220">
    <property type="term" value="P:monoatomic ion transmembrane transport"/>
    <property type="evidence" value="ECO:0007669"/>
    <property type="project" value="UniProtKB-KW"/>
</dbReference>
<feature type="transmembrane region" description="Helical" evidence="1">
    <location>
        <begin position="47"/>
        <end position="70"/>
    </location>
</feature>
<feature type="domain" description="Potassium channel" evidence="2">
    <location>
        <begin position="64"/>
        <end position="132"/>
    </location>
</feature>
<accession>A0A4R5LNV9</accession>
<dbReference type="AlphaFoldDB" id="A0A4R5LNV9"/>
<keyword evidence="1" id="KW-1133">Transmembrane helix</keyword>
<evidence type="ECO:0000259" key="2">
    <source>
        <dbReference type="Pfam" id="PF07885"/>
    </source>
</evidence>
<keyword evidence="3" id="KW-0406">Ion transport</keyword>
<evidence type="ECO:0000256" key="1">
    <source>
        <dbReference type="SAM" id="Phobius"/>
    </source>
</evidence>
<dbReference type="Pfam" id="PF07885">
    <property type="entry name" value="Ion_trans_2"/>
    <property type="match status" value="1"/>
</dbReference>